<name>A0A6J7JUE1_9ZZZZ</name>
<dbReference type="EMBL" id="CAFBMK010000299">
    <property type="protein sequence ID" value="CAB4946966.1"/>
    <property type="molecule type" value="Genomic_DNA"/>
</dbReference>
<accession>A0A6J7JUE1</accession>
<gene>
    <name evidence="1" type="ORF">UFOPK3564_03280</name>
</gene>
<evidence type="ECO:0000313" key="1">
    <source>
        <dbReference type="EMBL" id="CAB4946966.1"/>
    </source>
</evidence>
<reference evidence="1" key="1">
    <citation type="submission" date="2020-05" db="EMBL/GenBank/DDBJ databases">
        <authorList>
            <person name="Chiriac C."/>
            <person name="Salcher M."/>
            <person name="Ghai R."/>
            <person name="Kavagutti S V."/>
        </authorList>
    </citation>
    <scope>NUCLEOTIDE SEQUENCE</scope>
</reference>
<organism evidence="1">
    <name type="scientific">freshwater metagenome</name>
    <dbReference type="NCBI Taxonomy" id="449393"/>
    <lineage>
        <taxon>unclassified sequences</taxon>
        <taxon>metagenomes</taxon>
        <taxon>ecological metagenomes</taxon>
    </lineage>
</organism>
<sequence>MPVTWIAESTSSDSAAATASECALVPTRTARRCWPEDFRSRALVDSYARRRSPM</sequence>
<proteinExistence type="predicted"/>
<protein>
    <submittedName>
        <fullName evidence="1">Unannotated protein</fullName>
    </submittedName>
</protein>
<dbReference type="AlphaFoldDB" id="A0A6J7JUE1"/>